<reference evidence="10" key="1">
    <citation type="journal article" date="2020" name="Stud. Mycol.">
        <title>101 Dothideomycetes genomes: a test case for predicting lifestyles and emergence of pathogens.</title>
        <authorList>
            <person name="Haridas S."/>
            <person name="Albert R."/>
            <person name="Binder M."/>
            <person name="Bloem J."/>
            <person name="Labutti K."/>
            <person name="Salamov A."/>
            <person name="Andreopoulos B."/>
            <person name="Baker S."/>
            <person name="Barry K."/>
            <person name="Bills G."/>
            <person name="Bluhm B."/>
            <person name="Cannon C."/>
            <person name="Castanera R."/>
            <person name="Culley D."/>
            <person name="Daum C."/>
            <person name="Ezra D."/>
            <person name="Gonzalez J."/>
            <person name="Henrissat B."/>
            <person name="Kuo A."/>
            <person name="Liang C."/>
            <person name="Lipzen A."/>
            <person name="Lutzoni F."/>
            <person name="Magnuson J."/>
            <person name="Mondo S."/>
            <person name="Nolan M."/>
            <person name="Ohm R."/>
            <person name="Pangilinan J."/>
            <person name="Park H.-J."/>
            <person name="Ramirez L."/>
            <person name="Alfaro M."/>
            <person name="Sun H."/>
            <person name="Tritt A."/>
            <person name="Yoshinaga Y."/>
            <person name="Zwiers L.-H."/>
            <person name="Turgeon B."/>
            <person name="Goodwin S."/>
            <person name="Spatafora J."/>
            <person name="Crous P."/>
            <person name="Grigoriev I."/>
        </authorList>
    </citation>
    <scope>NUCLEOTIDE SEQUENCE</scope>
    <source>
        <strain evidence="10">CBS 113979</strain>
    </source>
</reference>
<dbReference type="EMBL" id="ML977149">
    <property type="protein sequence ID" value="KAF1988345.1"/>
    <property type="molecule type" value="Genomic_DNA"/>
</dbReference>
<accession>A0A6G1H5B2</accession>
<dbReference type="OrthoDB" id="408631at2759"/>
<proteinExistence type="inferred from homology"/>
<feature type="chain" id="PRO_5026377257" description="Carboxylic ester hydrolase" evidence="8">
    <location>
        <begin position="17"/>
        <end position="585"/>
    </location>
</feature>
<evidence type="ECO:0000256" key="3">
    <source>
        <dbReference type="ARBA" id="ARBA00022525"/>
    </source>
</evidence>
<evidence type="ECO:0000259" key="9">
    <source>
        <dbReference type="Pfam" id="PF00135"/>
    </source>
</evidence>
<dbReference type="InterPro" id="IPR002018">
    <property type="entry name" value="CarbesteraseB"/>
</dbReference>
<keyword evidence="6" id="KW-0443">Lipid metabolism</keyword>
<dbReference type="EC" id="3.1.1.-" evidence="8"/>
<sequence>MLLFSLAPLFVVLATATPTPAQNDIFEKHQYAVRQATGSAAPGPTPTLGPVVKIKDGTINGWVFGRVEGFNGVPYAEPPIGNLRLKPPVSLTKPFGTITATGIPTSCPQMFASTGVGEDISKFLGNFLTLNPISQILKVGEDCLTMSVQRPQGTKAGDKLPVAFWIYGGGFELGSTGQYNGAHFVNRSMQLGKPTIFVQVNYRVSGFGFLAGKELAKEGSTNLGLRDQRMGLQWTQDNIEAFGGDPEKVTVWGESAGAISTFDQIIINGGDHTYKGKPMFRGAIMNSGSIVPAVPVDHPKPQAIFDTVAKAAGCGIALDKLACLRRVPFAPLQRAVNSVPGIFSYSSLNLAYLPRPDPNDNFFSESPEKAGLTGKVAKVPIIVGDLEDEGTLFALVQSNITNSAQLHTYVKSYFPLANDKVISGLLDVYPETPSAGSPFDSGNKYTVYPQFKRLAAILGDLTFILTRRIYLDAAESVAKIPTWSYLSSHLKDTSPLGTFHGSDLIYMFGLLNKTSHPGQTSLQYFISFVNDLDPNSIPQEPKWPQYDTQTRPMLHLHMQSNNLTTDTFRQPVADYLEKNIDVFKV</sequence>
<dbReference type="GO" id="GO:0052689">
    <property type="term" value="F:carboxylic ester hydrolase activity"/>
    <property type="evidence" value="ECO:0007669"/>
    <property type="project" value="TreeGrafter"/>
</dbReference>
<dbReference type="GO" id="GO:0005576">
    <property type="term" value="C:extracellular region"/>
    <property type="evidence" value="ECO:0007669"/>
    <property type="project" value="UniProtKB-SubCell"/>
</dbReference>
<evidence type="ECO:0000313" key="10">
    <source>
        <dbReference type="EMBL" id="KAF1988345.1"/>
    </source>
</evidence>
<evidence type="ECO:0000256" key="4">
    <source>
        <dbReference type="ARBA" id="ARBA00022729"/>
    </source>
</evidence>
<evidence type="ECO:0000256" key="7">
    <source>
        <dbReference type="ARBA" id="ARBA00023180"/>
    </source>
</evidence>
<dbReference type="FunFam" id="3.40.50.1820:FF:000213">
    <property type="entry name" value="Carboxylic ester hydrolase"/>
    <property type="match status" value="1"/>
</dbReference>
<feature type="signal peptide" evidence="8">
    <location>
        <begin position="1"/>
        <end position="16"/>
    </location>
</feature>
<gene>
    <name evidence="10" type="ORF">K402DRAFT_445553</name>
</gene>
<dbReference type="GO" id="GO:0006629">
    <property type="term" value="P:lipid metabolic process"/>
    <property type="evidence" value="ECO:0007669"/>
    <property type="project" value="UniProtKB-KW"/>
</dbReference>
<evidence type="ECO:0000256" key="5">
    <source>
        <dbReference type="ARBA" id="ARBA00022801"/>
    </source>
</evidence>
<keyword evidence="7" id="KW-0325">Glycoprotein</keyword>
<dbReference type="InterPro" id="IPR029058">
    <property type="entry name" value="AB_hydrolase_fold"/>
</dbReference>
<dbReference type="AlphaFoldDB" id="A0A6G1H5B2"/>
<keyword evidence="11" id="KW-1185">Reference proteome</keyword>
<keyword evidence="5 8" id="KW-0378">Hydrolase</keyword>
<dbReference type="InterPro" id="IPR050654">
    <property type="entry name" value="AChE-related_enzymes"/>
</dbReference>
<dbReference type="PROSITE" id="PS00122">
    <property type="entry name" value="CARBOXYLESTERASE_B_1"/>
    <property type="match status" value="1"/>
</dbReference>
<dbReference type="PANTHER" id="PTHR43918">
    <property type="entry name" value="ACETYLCHOLINESTERASE"/>
    <property type="match status" value="1"/>
</dbReference>
<evidence type="ECO:0000313" key="11">
    <source>
        <dbReference type="Proteomes" id="UP000800041"/>
    </source>
</evidence>
<dbReference type="SUPFAM" id="SSF53474">
    <property type="entry name" value="alpha/beta-Hydrolases"/>
    <property type="match status" value="1"/>
</dbReference>
<comment type="subcellular location">
    <subcellularLocation>
        <location evidence="1">Secreted</location>
    </subcellularLocation>
</comment>
<name>A0A6G1H5B2_9PEZI</name>
<protein>
    <recommendedName>
        <fullName evidence="8">Carboxylic ester hydrolase</fullName>
        <ecNumber evidence="8">3.1.1.-</ecNumber>
    </recommendedName>
</protein>
<comment type="similarity">
    <text evidence="2 8">Belongs to the type-B carboxylesterase/lipase family.</text>
</comment>
<dbReference type="PANTHER" id="PTHR43918:SF4">
    <property type="entry name" value="CARBOXYLIC ESTER HYDROLASE"/>
    <property type="match status" value="1"/>
</dbReference>
<evidence type="ECO:0000256" key="2">
    <source>
        <dbReference type="ARBA" id="ARBA00005964"/>
    </source>
</evidence>
<feature type="domain" description="Carboxylesterase type B" evidence="9">
    <location>
        <begin position="50"/>
        <end position="564"/>
    </location>
</feature>
<keyword evidence="4 8" id="KW-0732">Signal</keyword>
<organism evidence="10 11">
    <name type="scientific">Aulographum hederae CBS 113979</name>
    <dbReference type="NCBI Taxonomy" id="1176131"/>
    <lineage>
        <taxon>Eukaryota</taxon>
        <taxon>Fungi</taxon>
        <taxon>Dikarya</taxon>
        <taxon>Ascomycota</taxon>
        <taxon>Pezizomycotina</taxon>
        <taxon>Dothideomycetes</taxon>
        <taxon>Pleosporomycetidae</taxon>
        <taxon>Aulographales</taxon>
        <taxon>Aulographaceae</taxon>
    </lineage>
</organism>
<evidence type="ECO:0000256" key="1">
    <source>
        <dbReference type="ARBA" id="ARBA00004613"/>
    </source>
</evidence>
<dbReference type="Proteomes" id="UP000800041">
    <property type="component" value="Unassembled WGS sequence"/>
</dbReference>
<dbReference type="Pfam" id="PF00135">
    <property type="entry name" value="COesterase"/>
    <property type="match status" value="1"/>
</dbReference>
<dbReference type="Gene3D" id="3.40.50.1820">
    <property type="entry name" value="alpha/beta hydrolase"/>
    <property type="match status" value="1"/>
</dbReference>
<keyword evidence="3" id="KW-0964">Secreted</keyword>
<evidence type="ECO:0000256" key="8">
    <source>
        <dbReference type="RuleBase" id="RU361235"/>
    </source>
</evidence>
<evidence type="ECO:0000256" key="6">
    <source>
        <dbReference type="ARBA" id="ARBA00023098"/>
    </source>
</evidence>
<dbReference type="InterPro" id="IPR019826">
    <property type="entry name" value="Carboxylesterase_B_AS"/>
</dbReference>